<proteinExistence type="predicted"/>
<feature type="binding site" evidence="5">
    <location>
        <position position="115"/>
    </location>
    <ligand>
        <name>Mg(2+)</name>
        <dbReference type="ChEBI" id="CHEBI:18420"/>
    </ligand>
</feature>
<sequence length="214" mass="23200">MTLADRLHACHSSVIHDVMADMKLRIRVLPRTILGLEPGMKAAGPVFTVRGRPDPTLDKHTSLFEWAGLLSKSPAGHVVVCQPQDDTRALFGGLSAEALKIKGVRGYVVDGGCRDIQAISDQQFPVFARYATPIDIVCAWRAEAFNEPVAMGGHLVQPDDMILADRDGIILIDGSAAEDVIAAAETKMATEGEMVKAIRAGVDPQEAYMKYRVF</sequence>
<dbReference type="SUPFAM" id="SSF89562">
    <property type="entry name" value="RraA-like"/>
    <property type="match status" value="1"/>
</dbReference>
<name>A0A917MF99_9HYPH</name>
<dbReference type="Gene3D" id="3.50.30.40">
    <property type="entry name" value="Ribonuclease E inhibitor RraA/RraA-like"/>
    <property type="match status" value="1"/>
</dbReference>
<accession>A0A917MF99</accession>
<dbReference type="EMBL" id="BMES01000001">
    <property type="protein sequence ID" value="GGH07224.1"/>
    <property type="molecule type" value="Genomic_DNA"/>
</dbReference>
<dbReference type="InterPro" id="IPR036704">
    <property type="entry name" value="RraA/RraA-like_sf"/>
</dbReference>
<dbReference type="AlphaFoldDB" id="A0A917MF99"/>
<reference evidence="6" key="1">
    <citation type="journal article" date="2014" name="Int. J. Syst. Evol. Microbiol.">
        <title>Complete genome sequence of Corynebacterium casei LMG S-19264T (=DSM 44701T), isolated from a smear-ripened cheese.</title>
        <authorList>
            <consortium name="US DOE Joint Genome Institute (JGI-PGF)"/>
            <person name="Walter F."/>
            <person name="Albersmeier A."/>
            <person name="Kalinowski J."/>
            <person name="Ruckert C."/>
        </authorList>
    </citation>
    <scope>NUCLEOTIDE SEQUENCE</scope>
    <source>
        <strain evidence="6">CGMCC 1.12214</strain>
    </source>
</reference>
<reference evidence="6" key="2">
    <citation type="submission" date="2020-09" db="EMBL/GenBank/DDBJ databases">
        <authorList>
            <person name="Sun Q."/>
            <person name="Zhou Y."/>
        </authorList>
    </citation>
    <scope>NUCLEOTIDE SEQUENCE</scope>
    <source>
        <strain evidence="6">CGMCC 1.12214</strain>
    </source>
</reference>
<evidence type="ECO:0000256" key="4">
    <source>
        <dbReference type="ARBA" id="ARBA00030169"/>
    </source>
</evidence>
<dbReference type="GO" id="GO:0046872">
    <property type="term" value="F:metal ion binding"/>
    <property type="evidence" value="ECO:0007669"/>
    <property type="project" value="UniProtKB-KW"/>
</dbReference>
<organism evidence="6 7">
    <name type="scientific">Alsobacter metallidurans</name>
    <dbReference type="NCBI Taxonomy" id="340221"/>
    <lineage>
        <taxon>Bacteria</taxon>
        <taxon>Pseudomonadati</taxon>
        <taxon>Pseudomonadota</taxon>
        <taxon>Alphaproteobacteria</taxon>
        <taxon>Hyphomicrobiales</taxon>
        <taxon>Alsobacteraceae</taxon>
        <taxon>Alsobacter</taxon>
    </lineage>
</organism>
<feature type="binding site" evidence="5">
    <location>
        <position position="114"/>
    </location>
    <ligand>
        <name>substrate</name>
    </ligand>
</feature>
<comment type="caution">
    <text evidence="6">The sequence shown here is derived from an EMBL/GenBank/DDBJ whole genome shotgun (WGS) entry which is preliminary data.</text>
</comment>
<evidence type="ECO:0000313" key="6">
    <source>
        <dbReference type="EMBL" id="GGH07224.1"/>
    </source>
</evidence>
<dbReference type="Pfam" id="PF03737">
    <property type="entry name" value="RraA-like"/>
    <property type="match status" value="1"/>
</dbReference>
<gene>
    <name evidence="6" type="ORF">GCM10007036_01980</name>
</gene>
<keyword evidence="7" id="KW-1185">Reference proteome</keyword>
<evidence type="ECO:0000256" key="1">
    <source>
        <dbReference type="ARBA" id="ARBA00001968"/>
    </source>
</evidence>
<dbReference type="PANTHER" id="PTHR33254:SF4">
    <property type="entry name" value="4-HYDROXY-4-METHYL-2-OXOGLUTARATE ALDOLASE 3-RELATED"/>
    <property type="match status" value="1"/>
</dbReference>
<protein>
    <recommendedName>
        <fullName evidence="2">Putative 4-hydroxy-4-methyl-2-oxoglutarate aldolase</fullName>
    </recommendedName>
    <alternativeName>
        <fullName evidence="3">Regulator of ribonuclease activity homolog</fullName>
    </alternativeName>
    <alternativeName>
        <fullName evidence="4">RraA-like protein</fullName>
    </alternativeName>
</protein>
<dbReference type="InterPro" id="IPR005493">
    <property type="entry name" value="RraA/RraA-like"/>
</dbReference>
<evidence type="ECO:0000313" key="7">
    <source>
        <dbReference type="Proteomes" id="UP000603912"/>
    </source>
</evidence>
<evidence type="ECO:0000256" key="2">
    <source>
        <dbReference type="ARBA" id="ARBA00016549"/>
    </source>
</evidence>
<keyword evidence="5" id="KW-0479">Metal-binding</keyword>
<comment type="cofactor">
    <cofactor evidence="5">
        <name>Mg(2+)</name>
        <dbReference type="ChEBI" id="CHEBI:18420"/>
    </cofactor>
</comment>
<dbReference type="Proteomes" id="UP000603912">
    <property type="component" value="Unassembled WGS sequence"/>
</dbReference>
<evidence type="ECO:0000256" key="3">
    <source>
        <dbReference type="ARBA" id="ARBA00029596"/>
    </source>
</evidence>
<dbReference type="CDD" id="cd16841">
    <property type="entry name" value="RraA_family"/>
    <property type="match status" value="1"/>
</dbReference>
<keyword evidence="5" id="KW-0460">Magnesium</keyword>
<evidence type="ECO:0000256" key="5">
    <source>
        <dbReference type="PIRSR" id="PIRSR605493-1"/>
    </source>
</evidence>
<dbReference type="PANTHER" id="PTHR33254">
    <property type="entry name" value="4-HYDROXY-4-METHYL-2-OXOGLUTARATE ALDOLASE 3-RELATED"/>
    <property type="match status" value="1"/>
</dbReference>
<comment type="cofactor">
    <cofactor evidence="1">
        <name>a divalent metal cation</name>
        <dbReference type="ChEBI" id="CHEBI:60240"/>
    </cofactor>
</comment>
<dbReference type="RefSeq" id="WP_188515872.1">
    <property type="nucleotide sequence ID" value="NZ_BMES01000001.1"/>
</dbReference>